<sequence>MAIAKFDTLVQQLKYRVLKEVAKDYWDGTLQEKINDIPKVIAPGPKASMRCCVYKERAIASDRVKLALGGDKDNPNLLEVIEAACDECPFGGITVTSDCRGCLAHRCAQACRLNCISFGDDLRAHINKDKCVNCGLCMKACQFGAIINRRRPCEASCKIGAIHARADGITEIDEEKCTRCGQCSYACPFGAIMDKSYITKCIDIVKGAEGGKNYKAYMIVAPSISSQFHYAKLGQVVTGIKALGFTDVIEAALGADLVALNEAKDLSEEGFCTSSCCPAFVRYVKTSYPELAEKVSSNLSPMAAIAKYVKKIEPGAKTVFVGPCIAKKMEVTRPDSAPYVDCVITFEELQALIDARGIDLPSLEEKPLDNASYFGRIFARSGGLSDAVKQALKEQNIDFEVKPVVCSGLDQCKLALNQAKAGKLPGNFIEGMACPGGCIGGPCCLTHEVRDAASVDKYGHESKETTLLGAVTTIMADPSIASNKEGE</sequence>
<keyword evidence="1" id="KW-0479">Metal-binding</keyword>
<feature type="domain" description="4Fe-4S ferredoxin-type" evidence="4">
    <location>
        <begin position="91"/>
        <end position="121"/>
    </location>
</feature>
<dbReference type="InterPro" id="IPR017896">
    <property type="entry name" value="4Fe4S_Fe-S-bd"/>
</dbReference>
<dbReference type="EMBL" id="JADINA010000019">
    <property type="protein sequence ID" value="MBO8426189.1"/>
    <property type="molecule type" value="Genomic_DNA"/>
</dbReference>
<dbReference type="Gene3D" id="3.40.50.1780">
    <property type="match status" value="2"/>
</dbReference>
<comment type="caution">
    <text evidence="5">The sequence shown here is derived from an EMBL/GenBank/DDBJ whole genome shotgun (WGS) entry which is preliminary data.</text>
</comment>
<reference evidence="5" key="1">
    <citation type="submission" date="2020-10" db="EMBL/GenBank/DDBJ databases">
        <authorList>
            <person name="Gilroy R."/>
        </authorList>
    </citation>
    <scope>NUCLEOTIDE SEQUENCE</scope>
    <source>
        <strain evidence="5">17113</strain>
    </source>
</reference>
<dbReference type="InterPro" id="IPR017900">
    <property type="entry name" value="4Fe4S_Fe_S_CS"/>
</dbReference>
<reference evidence="5" key="2">
    <citation type="journal article" date="2021" name="PeerJ">
        <title>Extensive microbial diversity within the chicken gut microbiome revealed by metagenomics and culture.</title>
        <authorList>
            <person name="Gilroy R."/>
            <person name="Ravi A."/>
            <person name="Getino M."/>
            <person name="Pursley I."/>
            <person name="Horton D.L."/>
            <person name="Alikhan N.F."/>
            <person name="Baker D."/>
            <person name="Gharbi K."/>
            <person name="Hall N."/>
            <person name="Watson M."/>
            <person name="Adriaenssens E.M."/>
            <person name="Foster-Nyarko E."/>
            <person name="Jarju S."/>
            <person name="Secka A."/>
            <person name="Antonio M."/>
            <person name="Oren A."/>
            <person name="Chaudhuri R.R."/>
            <person name="La Ragione R."/>
            <person name="Hildebrand F."/>
            <person name="Pallen M.J."/>
        </authorList>
    </citation>
    <scope>NUCLEOTIDE SEQUENCE</scope>
    <source>
        <strain evidence="5">17113</strain>
    </source>
</reference>
<dbReference type="AlphaFoldDB" id="A0A9D9DEE2"/>
<feature type="domain" description="4Fe-4S ferredoxin-type" evidence="4">
    <location>
        <begin position="122"/>
        <end position="151"/>
    </location>
</feature>
<evidence type="ECO:0000313" key="6">
    <source>
        <dbReference type="Proteomes" id="UP000823634"/>
    </source>
</evidence>
<dbReference type="GO" id="GO:0046872">
    <property type="term" value="F:metal ion binding"/>
    <property type="evidence" value="ECO:0007669"/>
    <property type="project" value="UniProtKB-KW"/>
</dbReference>
<accession>A0A9D9DEE2</accession>
<dbReference type="PANTHER" id="PTHR11615">
    <property type="entry name" value="NITRATE, FORMATE, IRON DEHYDROGENASE"/>
    <property type="match status" value="1"/>
</dbReference>
<dbReference type="InterPro" id="IPR027631">
    <property type="entry name" value="Mono_FeFe_hydrog"/>
</dbReference>
<dbReference type="PROSITE" id="PS51379">
    <property type="entry name" value="4FE4S_FER_2"/>
    <property type="match status" value="3"/>
</dbReference>
<dbReference type="Gene3D" id="3.40.950.10">
    <property type="entry name" value="Fe-only Hydrogenase (Larger Subunit), Chain L, domain 3"/>
    <property type="match status" value="2"/>
</dbReference>
<dbReference type="SUPFAM" id="SSF54862">
    <property type="entry name" value="4Fe-4S ferredoxins"/>
    <property type="match status" value="1"/>
</dbReference>
<evidence type="ECO:0000256" key="3">
    <source>
        <dbReference type="ARBA" id="ARBA00023014"/>
    </source>
</evidence>
<dbReference type="InterPro" id="IPR004108">
    <property type="entry name" value="Fe_hydrogenase_lsu_C"/>
</dbReference>
<evidence type="ECO:0000313" key="5">
    <source>
        <dbReference type="EMBL" id="MBO8426189.1"/>
    </source>
</evidence>
<dbReference type="InterPro" id="IPR050340">
    <property type="entry name" value="Cytosolic_Fe-S_CAF"/>
</dbReference>
<keyword evidence="3" id="KW-0411">Iron-sulfur</keyword>
<organism evidence="5 6">
    <name type="scientific">Candidatus Alloenteromonas pullistercoris</name>
    <dbReference type="NCBI Taxonomy" id="2840785"/>
    <lineage>
        <taxon>Bacteria</taxon>
        <taxon>Bacillati</taxon>
        <taxon>Bacillota</taxon>
        <taxon>Bacillota incertae sedis</taxon>
        <taxon>Candidatus Alloenteromonas</taxon>
    </lineage>
</organism>
<evidence type="ECO:0000259" key="4">
    <source>
        <dbReference type="PROSITE" id="PS51379"/>
    </source>
</evidence>
<evidence type="ECO:0000256" key="2">
    <source>
        <dbReference type="ARBA" id="ARBA00023004"/>
    </source>
</evidence>
<dbReference type="InterPro" id="IPR009016">
    <property type="entry name" value="Fe_hydrogenase"/>
</dbReference>
<name>A0A9D9DEE2_9FIRM</name>
<dbReference type="PROSITE" id="PS00198">
    <property type="entry name" value="4FE4S_FER_1"/>
    <property type="match status" value="1"/>
</dbReference>
<dbReference type="SUPFAM" id="SSF53920">
    <property type="entry name" value="Fe-only hydrogenase"/>
    <property type="match status" value="1"/>
</dbReference>
<dbReference type="Gene3D" id="3.30.70.20">
    <property type="match status" value="2"/>
</dbReference>
<dbReference type="NCBIfam" id="TIGR04105">
    <property type="entry name" value="FeFe_hydrog_B1"/>
    <property type="match status" value="1"/>
</dbReference>
<keyword evidence="2" id="KW-0408">Iron</keyword>
<gene>
    <name evidence="5" type="ORF">IAC61_02565</name>
</gene>
<dbReference type="Pfam" id="PF02906">
    <property type="entry name" value="Fe_hyd_lg_C"/>
    <property type="match status" value="1"/>
</dbReference>
<protein>
    <submittedName>
        <fullName evidence="5">4Fe-4S dicluster domain-containing protein</fullName>
    </submittedName>
</protein>
<feature type="domain" description="4Fe-4S ferredoxin-type" evidence="4">
    <location>
        <begin position="168"/>
        <end position="197"/>
    </location>
</feature>
<dbReference type="GO" id="GO:0051536">
    <property type="term" value="F:iron-sulfur cluster binding"/>
    <property type="evidence" value="ECO:0007669"/>
    <property type="project" value="UniProtKB-KW"/>
</dbReference>
<dbReference type="Pfam" id="PF00037">
    <property type="entry name" value="Fer4"/>
    <property type="match status" value="2"/>
</dbReference>
<dbReference type="Proteomes" id="UP000823634">
    <property type="component" value="Unassembled WGS sequence"/>
</dbReference>
<proteinExistence type="predicted"/>
<evidence type="ECO:0000256" key="1">
    <source>
        <dbReference type="ARBA" id="ARBA00022723"/>
    </source>
</evidence>